<proteinExistence type="predicted"/>
<dbReference type="EMBL" id="CAUWAG010000018">
    <property type="protein sequence ID" value="CAJ2511478.1"/>
    <property type="molecule type" value="Genomic_DNA"/>
</dbReference>
<keyword evidence="2" id="KW-1185">Reference proteome</keyword>
<dbReference type="PANTHER" id="PTHR33112">
    <property type="entry name" value="DOMAIN PROTEIN, PUTATIVE-RELATED"/>
    <property type="match status" value="1"/>
</dbReference>
<sequence>MARPNTDTMLCDACVAIFEIDDPEEATSAQGLPHHATVDSFYEAVARGCFLCRRLDRVFKEGHGHSTQIPVGIGTGTGTGPATVYSTGKQWDRSRVRLALNPNNTALSVHTSVAADLTEVNPNVSFNHPAHGRRDLIRRFYSNCDSGVGSHKVCKASRVMASERSPSHTLIDLRRDDDKDLISFRFQQSTPSLPYCTFACSCADEHSTWLAQLPRSSDSWTSSRALPACIQDAARLATAAGVWRLWLRELMPSRALAQHDPDLLCDIYGTAAFNIVSLAPAASTGGCIPPPRTGDLVPVIAPTPTRPVTVMHDCTSLREPIIRSSLWADPCFHQSLLASPATLFCTAEQLWWQCHAGLHSETYPEGAPPLIETAYVLDPKLFANFDRRIGLGQDITLPSDARYDFFAGSLAALWTSVVSAYSQTTMTSADYDRWVGIIDAMARHLIKNSRGPDGTAETVKYAHGTWSARLVEQLAWKVADHDESAQLPCRTSTAGGRPPTWSWLSAARPVQFSFIVSFLHGASTSVMRPDDHRVAPIASAEFVEESEGGHDDRKIRIRGRLIEATVDLGSKSETTASNNCQVMIRGLGLAHLYLDDVGEKVHRELGGDRSFYVVPLFANFHDPSQTLLVQGILVAAERNGLYTRCGWAEYNNAQTRAKISSDMADLARGNEEHHQVFLVT</sequence>
<accession>A0AAI8YNP6</accession>
<evidence type="ECO:0000313" key="1">
    <source>
        <dbReference type="EMBL" id="CAJ2511478.1"/>
    </source>
</evidence>
<name>A0AAI8YNP6_9PEZI</name>
<protein>
    <submittedName>
        <fullName evidence="1">Uu.00g071030.m01.CDS01</fullName>
    </submittedName>
</protein>
<organism evidence="1 2">
    <name type="scientific">Anthostomella pinea</name>
    <dbReference type="NCBI Taxonomy" id="933095"/>
    <lineage>
        <taxon>Eukaryota</taxon>
        <taxon>Fungi</taxon>
        <taxon>Dikarya</taxon>
        <taxon>Ascomycota</taxon>
        <taxon>Pezizomycotina</taxon>
        <taxon>Sordariomycetes</taxon>
        <taxon>Xylariomycetidae</taxon>
        <taxon>Xylariales</taxon>
        <taxon>Xylariaceae</taxon>
        <taxon>Anthostomella</taxon>
    </lineage>
</organism>
<gene>
    <name evidence="1" type="ORF">KHLLAP_LOCUS11946</name>
</gene>
<dbReference type="AlphaFoldDB" id="A0AAI8YNP6"/>
<dbReference type="PANTHER" id="PTHR33112:SF10">
    <property type="entry name" value="TOL"/>
    <property type="match status" value="1"/>
</dbReference>
<reference evidence="1" key="1">
    <citation type="submission" date="2023-10" db="EMBL/GenBank/DDBJ databases">
        <authorList>
            <person name="Hackl T."/>
        </authorList>
    </citation>
    <scope>NUCLEOTIDE SEQUENCE</scope>
</reference>
<evidence type="ECO:0000313" key="2">
    <source>
        <dbReference type="Proteomes" id="UP001295740"/>
    </source>
</evidence>
<dbReference type="Proteomes" id="UP001295740">
    <property type="component" value="Unassembled WGS sequence"/>
</dbReference>
<comment type="caution">
    <text evidence="1">The sequence shown here is derived from an EMBL/GenBank/DDBJ whole genome shotgun (WGS) entry which is preliminary data.</text>
</comment>